<proteinExistence type="predicted"/>
<organism evidence="1 2">
    <name type="scientific">Massariosphaeria phaeospora</name>
    <dbReference type="NCBI Taxonomy" id="100035"/>
    <lineage>
        <taxon>Eukaryota</taxon>
        <taxon>Fungi</taxon>
        <taxon>Dikarya</taxon>
        <taxon>Ascomycota</taxon>
        <taxon>Pezizomycotina</taxon>
        <taxon>Dothideomycetes</taxon>
        <taxon>Pleosporomycetidae</taxon>
        <taxon>Pleosporales</taxon>
        <taxon>Pleosporales incertae sedis</taxon>
        <taxon>Massariosphaeria</taxon>
    </lineage>
</organism>
<reference evidence="1 2" key="1">
    <citation type="submission" date="2020-01" db="EMBL/GenBank/DDBJ databases">
        <authorList>
            <consortium name="DOE Joint Genome Institute"/>
            <person name="Haridas S."/>
            <person name="Albert R."/>
            <person name="Binder M."/>
            <person name="Bloem J."/>
            <person name="Labutti K."/>
            <person name="Salamov A."/>
            <person name="Andreopoulos B."/>
            <person name="Baker S.E."/>
            <person name="Barry K."/>
            <person name="Bills G."/>
            <person name="Bluhm B.H."/>
            <person name="Cannon C."/>
            <person name="Castanera R."/>
            <person name="Culley D.E."/>
            <person name="Daum C."/>
            <person name="Ezra D."/>
            <person name="Gonzalez J.B."/>
            <person name="Henrissat B."/>
            <person name="Kuo A."/>
            <person name="Liang C."/>
            <person name="Lipzen A."/>
            <person name="Lutzoni F."/>
            <person name="Magnuson J."/>
            <person name="Mondo S."/>
            <person name="Nolan M."/>
            <person name="Ohm R."/>
            <person name="Pangilinan J."/>
            <person name="Park H.-J.H."/>
            <person name="Ramirez L."/>
            <person name="Alfaro M."/>
            <person name="Sun H."/>
            <person name="Tritt A."/>
            <person name="Yoshinaga Y."/>
            <person name="Zwiers L.-H.L."/>
            <person name="Turgeon B.G."/>
            <person name="Goodwin S.B."/>
            <person name="Spatafora J.W."/>
            <person name="Crous P.W."/>
            <person name="Grigoriev I.V."/>
        </authorList>
    </citation>
    <scope>NUCLEOTIDE SEQUENCE [LARGE SCALE GENOMIC DNA]</scope>
    <source>
        <strain evidence="1 2">CBS 611.86</strain>
    </source>
</reference>
<dbReference type="Proteomes" id="UP000481861">
    <property type="component" value="Unassembled WGS sequence"/>
</dbReference>
<keyword evidence="2" id="KW-1185">Reference proteome</keyword>
<sequence>MAAQKECWEVTIAPDTIIGPKRTITGYTDTDENYEGIAKDIEEERVNNSIKQTRQSFPNKGLRNQWKNAVNANPPNVLEACNALGMHWVTPVEDPPGSKTIYLTLEEMPNTMSGCTLNLYFAQEIIYEPHATKRQPGDKIEKNYQDLLKDRFQQLFRLDKEQQALIDRMRKHPNFEKLDCWGEKRLP</sequence>
<evidence type="ECO:0000313" key="2">
    <source>
        <dbReference type="Proteomes" id="UP000481861"/>
    </source>
</evidence>
<comment type="caution">
    <text evidence="1">The sequence shown here is derived from an EMBL/GenBank/DDBJ whole genome shotgun (WGS) entry which is preliminary data.</text>
</comment>
<protein>
    <submittedName>
        <fullName evidence="1">Uncharacterized protein</fullName>
    </submittedName>
</protein>
<accession>A0A7C8MBM3</accession>
<evidence type="ECO:0000313" key="1">
    <source>
        <dbReference type="EMBL" id="KAF2874136.1"/>
    </source>
</evidence>
<name>A0A7C8MBM3_9PLEO</name>
<dbReference type="EMBL" id="JAADJZ010000006">
    <property type="protein sequence ID" value="KAF2874136.1"/>
    <property type="molecule type" value="Genomic_DNA"/>
</dbReference>
<dbReference type="AlphaFoldDB" id="A0A7C8MBM3"/>
<gene>
    <name evidence="1" type="ORF">BDV95DRAFT_604337</name>
</gene>